<keyword evidence="1" id="KW-0479">Metal-binding</keyword>
<evidence type="ECO:0000313" key="4">
    <source>
        <dbReference type="Proteomes" id="UP000319865"/>
    </source>
</evidence>
<dbReference type="GO" id="GO:0046872">
    <property type="term" value="F:metal ion binding"/>
    <property type="evidence" value="ECO:0007669"/>
    <property type="project" value="UniProtKB-KW"/>
</dbReference>
<dbReference type="InterPro" id="IPR001279">
    <property type="entry name" value="Metallo-B-lactamas"/>
</dbReference>
<dbReference type="GO" id="GO:0004792">
    <property type="term" value="F:thiosulfate-cyanide sulfurtransferase activity"/>
    <property type="evidence" value="ECO:0007669"/>
    <property type="project" value="InterPro"/>
</dbReference>
<keyword evidence="3" id="KW-0378">Hydrolase</keyword>
<dbReference type="SMART" id="SM00849">
    <property type="entry name" value="Lactamase_B"/>
    <property type="match status" value="1"/>
</dbReference>
<dbReference type="AlphaFoldDB" id="A0A543P0I9"/>
<dbReference type="GO" id="GO:0070813">
    <property type="term" value="P:hydrogen sulfide metabolic process"/>
    <property type="evidence" value="ECO:0007669"/>
    <property type="project" value="TreeGrafter"/>
</dbReference>
<dbReference type="PANTHER" id="PTHR43084">
    <property type="entry name" value="PERSULFIDE DIOXYGENASE ETHE1"/>
    <property type="match status" value="1"/>
</dbReference>
<dbReference type="InterPro" id="IPR044528">
    <property type="entry name" value="POD-like_MBL-fold"/>
</dbReference>
<evidence type="ECO:0000259" key="2">
    <source>
        <dbReference type="PROSITE" id="PS50206"/>
    </source>
</evidence>
<evidence type="ECO:0000313" key="3">
    <source>
        <dbReference type="EMBL" id="TQN37609.1"/>
    </source>
</evidence>
<feature type="domain" description="Rhodanese" evidence="2">
    <location>
        <begin position="265"/>
        <end position="356"/>
    </location>
</feature>
<reference evidence="3 4" key="1">
    <citation type="submission" date="2019-06" db="EMBL/GenBank/DDBJ databases">
        <title>Sequencing the genomes of 1000 actinobacteria strains.</title>
        <authorList>
            <person name="Klenk H.-P."/>
        </authorList>
    </citation>
    <scope>NUCLEOTIDE SEQUENCE [LARGE SCALE GENOMIC DNA]</scope>
    <source>
        <strain evidence="3 4">DSM 46837</strain>
    </source>
</reference>
<dbReference type="InterPro" id="IPR001763">
    <property type="entry name" value="Rhodanese-like_dom"/>
</dbReference>
<dbReference type="EMBL" id="VFQE01000002">
    <property type="protein sequence ID" value="TQN37609.1"/>
    <property type="molecule type" value="Genomic_DNA"/>
</dbReference>
<dbReference type="PANTHER" id="PTHR43084:SF1">
    <property type="entry name" value="PERSULFIDE DIOXYGENASE ETHE1, MITOCHONDRIAL"/>
    <property type="match status" value="1"/>
</dbReference>
<sequence length="454" mass="47073">MAPELVPVVDGGLGNTTWLVDLGDDRALVVDASRDLRAVHAAANKRRLTIAYAADSHLHADFLTGAVQLAHDEGAQVLASAAGHREFGHRGLADGDEVDLGGLTLRAVGTPGHTDEHLSYLLADGDRPLGVFTGGSLIVGAAARTDLVDPDRTEELARAQYASLRRLATLPDDVAVWPTHGAGSFCSAPPGAARSSTIGAEKATNPLLTAADEDAFVAQLLASLGSYPAYFDRLGEINRRGPDLLDTAGTGRLAPLPVSDVDRLVGDGALIVDVRPVPDYAAAHVPGALSIPLRDQFASWLGWLADPDRPVVLVANPDQDLTDAVWQAVKIGYEQLVGVLEGGMGAWAAAGRLVARTALVGPDQLAGRRVLDIRQDAEFAAGHLPGAEHIELGALAGVAGRLDGGPTVVMCGHGERAAGAASLLECAGHRDLAILIGGPEDWVRGTGRPLVSDS</sequence>
<dbReference type="GO" id="GO:0050313">
    <property type="term" value="F:sulfur dioxygenase activity"/>
    <property type="evidence" value="ECO:0007669"/>
    <property type="project" value="InterPro"/>
</dbReference>
<dbReference type="RefSeq" id="WP_142027557.1">
    <property type="nucleotide sequence ID" value="NZ_VFQE01000002.1"/>
</dbReference>
<organism evidence="3 4">
    <name type="scientific">Blastococcus colisei</name>
    <dbReference type="NCBI Taxonomy" id="1564162"/>
    <lineage>
        <taxon>Bacteria</taxon>
        <taxon>Bacillati</taxon>
        <taxon>Actinomycetota</taxon>
        <taxon>Actinomycetes</taxon>
        <taxon>Geodermatophilales</taxon>
        <taxon>Geodermatophilaceae</taxon>
        <taxon>Blastococcus</taxon>
    </lineage>
</organism>
<feature type="domain" description="Rhodanese" evidence="2">
    <location>
        <begin position="364"/>
        <end position="451"/>
    </location>
</feature>
<dbReference type="SMART" id="SM00450">
    <property type="entry name" value="RHOD"/>
    <property type="match status" value="2"/>
</dbReference>
<accession>A0A543P0I9</accession>
<name>A0A543P0I9_9ACTN</name>
<comment type="caution">
    <text evidence="3">The sequence shown here is derived from an EMBL/GenBank/DDBJ whole genome shotgun (WGS) entry which is preliminary data.</text>
</comment>
<dbReference type="SUPFAM" id="SSF52821">
    <property type="entry name" value="Rhodanese/Cell cycle control phosphatase"/>
    <property type="match status" value="2"/>
</dbReference>
<dbReference type="Proteomes" id="UP000319865">
    <property type="component" value="Unassembled WGS sequence"/>
</dbReference>
<dbReference type="InterPro" id="IPR001307">
    <property type="entry name" value="Thiosulphate_STrfase_CS"/>
</dbReference>
<dbReference type="GO" id="GO:0006749">
    <property type="term" value="P:glutathione metabolic process"/>
    <property type="evidence" value="ECO:0007669"/>
    <property type="project" value="InterPro"/>
</dbReference>
<dbReference type="OrthoDB" id="3196337at2"/>
<keyword evidence="4" id="KW-1185">Reference proteome</keyword>
<dbReference type="GO" id="GO:0016787">
    <property type="term" value="F:hydrolase activity"/>
    <property type="evidence" value="ECO:0007669"/>
    <property type="project" value="UniProtKB-KW"/>
</dbReference>
<dbReference type="Gene3D" id="3.40.250.10">
    <property type="entry name" value="Rhodanese-like domain"/>
    <property type="match status" value="2"/>
</dbReference>
<dbReference type="PROSITE" id="PS00380">
    <property type="entry name" value="RHODANESE_1"/>
    <property type="match status" value="1"/>
</dbReference>
<dbReference type="InterPro" id="IPR036866">
    <property type="entry name" value="RibonucZ/Hydroxyglut_hydro"/>
</dbReference>
<proteinExistence type="predicted"/>
<dbReference type="InterPro" id="IPR051682">
    <property type="entry name" value="Mito_Persulfide_Diox"/>
</dbReference>
<dbReference type="Gene3D" id="3.60.15.10">
    <property type="entry name" value="Ribonuclease Z/Hydroxyacylglutathione hydrolase-like"/>
    <property type="match status" value="1"/>
</dbReference>
<dbReference type="CDD" id="cd00158">
    <property type="entry name" value="RHOD"/>
    <property type="match status" value="2"/>
</dbReference>
<gene>
    <name evidence="3" type="ORF">FHU33_4269</name>
</gene>
<dbReference type="Pfam" id="PF00581">
    <property type="entry name" value="Rhodanese"/>
    <property type="match status" value="2"/>
</dbReference>
<dbReference type="InterPro" id="IPR036873">
    <property type="entry name" value="Rhodanese-like_dom_sf"/>
</dbReference>
<dbReference type="PROSITE" id="PS50206">
    <property type="entry name" value="RHODANESE_3"/>
    <property type="match status" value="2"/>
</dbReference>
<evidence type="ECO:0000256" key="1">
    <source>
        <dbReference type="ARBA" id="ARBA00022723"/>
    </source>
</evidence>
<dbReference type="SUPFAM" id="SSF56281">
    <property type="entry name" value="Metallo-hydrolase/oxidoreductase"/>
    <property type="match status" value="1"/>
</dbReference>
<dbReference type="CDD" id="cd07724">
    <property type="entry name" value="POD-like_MBL-fold"/>
    <property type="match status" value="1"/>
</dbReference>
<protein>
    <submittedName>
        <fullName evidence="3">Glyoxylase-like metal-dependent hydrolase (Beta-lactamase superfamily II)</fullName>
    </submittedName>
</protein>